<feature type="transmembrane region" description="Helical" evidence="18">
    <location>
        <begin position="301"/>
        <end position="323"/>
    </location>
</feature>
<keyword evidence="8 18" id="KW-0472">Membrane</keyword>
<keyword evidence="7 18" id="KW-0406">Ion transport</keyword>
<organism evidence="21 22">
    <name type="scientific">Limulus polyphemus</name>
    <name type="common">Atlantic horseshoe crab</name>
    <dbReference type="NCBI Taxonomy" id="6850"/>
    <lineage>
        <taxon>Eukaryota</taxon>
        <taxon>Metazoa</taxon>
        <taxon>Ecdysozoa</taxon>
        <taxon>Arthropoda</taxon>
        <taxon>Chelicerata</taxon>
        <taxon>Merostomata</taxon>
        <taxon>Xiphosura</taxon>
        <taxon>Limulidae</taxon>
        <taxon>Limulus</taxon>
    </lineage>
</organism>
<evidence type="ECO:0000256" key="13">
    <source>
        <dbReference type="ARBA" id="ARBA00023214"/>
    </source>
</evidence>
<evidence type="ECO:0000256" key="16">
    <source>
        <dbReference type="ARBA" id="ARBA00023303"/>
    </source>
</evidence>
<dbReference type="Pfam" id="PF02931">
    <property type="entry name" value="Neur_chan_LBD"/>
    <property type="match status" value="1"/>
</dbReference>
<dbReference type="NCBIfam" id="TIGR00860">
    <property type="entry name" value="LIC"/>
    <property type="match status" value="1"/>
</dbReference>
<evidence type="ECO:0000256" key="9">
    <source>
        <dbReference type="ARBA" id="ARBA00023157"/>
    </source>
</evidence>
<evidence type="ECO:0000256" key="6">
    <source>
        <dbReference type="ARBA" id="ARBA00023018"/>
    </source>
</evidence>
<dbReference type="PANTHER" id="PTHR18945">
    <property type="entry name" value="NEUROTRANSMITTER GATED ION CHANNEL"/>
    <property type="match status" value="1"/>
</dbReference>
<evidence type="ECO:0000256" key="4">
    <source>
        <dbReference type="ARBA" id="ARBA00022729"/>
    </source>
</evidence>
<name>A0ABM1RVF5_LIMPO</name>
<feature type="transmembrane region" description="Helical" evidence="18">
    <location>
        <begin position="238"/>
        <end position="260"/>
    </location>
</feature>
<dbReference type="Proteomes" id="UP000694941">
    <property type="component" value="Unplaced"/>
</dbReference>
<dbReference type="InterPro" id="IPR001390">
    <property type="entry name" value="GABAAa_rcpt"/>
</dbReference>
<dbReference type="PROSITE" id="PS00236">
    <property type="entry name" value="NEUROTR_ION_CHANNEL"/>
    <property type="match status" value="1"/>
</dbReference>
<keyword evidence="4" id="KW-0732">Signal</keyword>
<dbReference type="InterPro" id="IPR038050">
    <property type="entry name" value="Neuro_actylchol_rec"/>
</dbReference>
<dbReference type="SUPFAM" id="SSF90112">
    <property type="entry name" value="Neurotransmitter-gated ion-channel transmembrane pore"/>
    <property type="match status" value="1"/>
</dbReference>
<evidence type="ECO:0000259" key="19">
    <source>
        <dbReference type="Pfam" id="PF02931"/>
    </source>
</evidence>
<dbReference type="InterPro" id="IPR006029">
    <property type="entry name" value="Neurotrans-gated_channel_TM"/>
</dbReference>
<keyword evidence="21" id="KW-1185">Reference proteome</keyword>
<dbReference type="Gene3D" id="1.20.58.390">
    <property type="entry name" value="Neurotransmitter-gated ion-channel transmembrane domain"/>
    <property type="match status" value="1"/>
</dbReference>
<dbReference type="CDD" id="cd19007">
    <property type="entry name" value="LGIC_ECD_GABAR_GRD-like"/>
    <property type="match status" value="1"/>
</dbReference>
<keyword evidence="1 18" id="KW-0813">Transport</keyword>
<reference evidence="22" key="1">
    <citation type="submission" date="2025-08" db="UniProtKB">
        <authorList>
            <consortium name="RefSeq"/>
        </authorList>
    </citation>
    <scope>IDENTIFICATION</scope>
    <source>
        <tissue evidence="22">Muscle</tissue>
    </source>
</reference>
<dbReference type="GeneID" id="106475577"/>
<evidence type="ECO:0000256" key="2">
    <source>
        <dbReference type="ARBA" id="ARBA00022475"/>
    </source>
</evidence>
<keyword evidence="2" id="KW-1003">Cell membrane</keyword>
<evidence type="ECO:0000256" key="15">
    <source>
        <dbReference type="ARBA" id="ARBA00023286"/>
    </source>
</evidence>
<comment type="caution">
    <text evidence="18">Lacks conserved residue(s) required for the propagation of feature annotation.</text>
</comment>
<sequence length="447" mass="51681">ILCFWPIPDRQSSVETEIINETLSSDKSSNISLVLNTLLENYDYNQRPDQGGQPTLITTNMLIRSIGPISEFAMEYSMDCYFRQKWRDERLQFEAPITSLSLNIKMLERIWKPDTYFHNGKGSYLHTITRPNKLLRIFQDGQVLYSMRLTIKAKCVMELQRFPMDHQSCPLIFGSYSYTSNEIIYRWDKDDAVSLIEGLVLSQFDLKDYPYRNTTVAFKPGVYSVLQVNFNLSRHMGYFLIQVYVPCILIVVLSWVSFWINREATADRVGLGITTVLTLSTFGVDTKTDLPRVSYPTALDWFVIMCFSFVVSTLLQFAGVHYFTKIGSGEFCGSLEDPGYHVTVTNDEELENKCRHRKSSIVVNPVPWKIVSKRKRLCCYQFSKCVVGSEQYREEMRSNVKGKDAANSVSKIDELSRILFPVSFAMLNLFYWCSYGVHENVESWKND</sequence>
<dbReference type="PRINTS" id="PR00252">
    <property type="entry name" value="NRIONCHANNEL"/>
</dbReference>
<feature type="domain" description="Neurotransmitter-gated ion-channel ligand-binding" evidence="19">
    <location>
        <begin position="34"/>
        <end position="235"/>
    </location>
</feature>
<keyword evidence="13" id="KW-0868">Chloride</keyword>
<keyword evidence="11" id="KW-0869">Chloride channel</keyword>
<keyword evidence="10" id="KW-0675">Receptor</keyword>
<evidence type="ECO:0000256" key="7">
    <source>
        <dbReference type="ARBA" id="ARBA00023065"/>
    </source>
</evidence>
<evidence type="ECO:0000313" key="22">
    <source>
        <dbReference type="RefSeq" id="XP_022235360.1"/>
    </source>
</evidence>
<evidence type="ECO:0000256" key="1">
    <source>
        <dbReference type="ARBA" id="ARBA00022448"/>
    </source>
</evidence>
<keyword evidence="16 18" id="KW-0407">Ion channel</keyword>
<evidence type="ECO:0000256" key="5">
    <source>
        <dbReference type="ARBA" id="ARBA00022989"/>
    </source>
</evidence>
<keyword evidence="6" id="KW-0770">Synapse</keyword>
<evidence type="ECO:0000256" key="11">
    <source>
        <dbReference type="ARBA" id="ARBA00023173"/>
    </source>
</evidence>
<protein>
    <submittedName>
        <fullName evidence="22">Gamma-aminobutyric acid receptor alpha-like</fullName>
    </submittedName>
</protein>
<keyword evidence="14" id="KW-0628">Postsynaptic cell membrane</keyword>
<dbReference type="InterPro" id="IPR006201">
    <property type="entry name" value="Neur_channel"/>
</dbReference>
<dbReference type="InterPro" id="IPR006202">
    <property type="entry name" value="Neur_chan_lig-bd"/>
</dbReference>
<gene>
    <name evidence="22" type="primary">LOC106475577</name>
</gene>
<evidence type="ECO:0000259" key="20">
    <source>
        <dbReference type="Pfam" id="PF02932"/>
    </source>
</evidence>
<evidence type="ECO:0000256" key="12">
    <source>
        <dbReference type="ARBA" id="ARBA00023180"/>
    </source>
</evidence>
<comment type="similarity">
    <text evidence="18">Belongs to the ligand-gated ion channel (TC 1.A.9) family.</text>
</comment>
<evidence type="ECO:0000256" key="18">
    <source>
        <dbReference type="RuleBase" id="RU000687"/>
    </source>
</evidence>
<keyword evidence="5 18" id="KW-1133">Transmembrane helix</keyword>
<evidence type="ECO:0000256" key="14">
    <source>
        <dbReference type="ARBA" id="ARBA00023257"/>
    </source>
</evidence>
<dbReference type="InterPro" id="IPR018000">
    <property type="entry name" value="Neurotransmitter_ion_chnl_CS"/>
</dbReference>
<feature type="non-terminal residue" evidence="22">
    <location>
        <position position="1"/>
    </location>
</feature>
<accession>A0ABM1RVF5</accession>
<evidence type="ECO:0000256" key="10">
    <source>
        <dbReference type="ARBA" id="ARBA00023170"/>
    </source>
</evidence>
<evidence type="ECO:0000256" key="17">
    <source>
        <dbReference type="ARBA" id="ARBA00034104"/>
    </source>
</evidence>
<dbReference type="PRINTS" id="PR00253">
    <property type="entry name" value="GABAARECEPTR"/>
</dbReference>
<dbReference type="CDD" id="cd19049">
    <property type="entry name" value="LGIC_TM_anion"/>
    <property type="match status" value="1"/>
</dbReference>
<dbReference type="Gene3D" id="2.70.170.10">
    <property type="entry name" value="Neurotransmitter-gated ion-channel ligand-binding domain"/>
    <property type="match status" value="1"/>
</dbReference>
<dbReference type="Pfam" id="PF02932">
    <property type="entry name" value="Neur_chan_memb"/>
    <property type="match status" value="1"/>
</dbReference>
<dbReference type="SUPFAM" id="SSF63712">
    <property type="entry name" value="Nicotinic receptor ligand binding domain-like"/>
    <property type="match status" value="1"/>
</dbReference>
<dbReference type="InterPro" id="IPR036734">
    <property type="entry name" value="Neur_chan_lig-bd_sf"/>
</dbReference>
<evidence type="ECO:0000313" key="21">
    <source>
        <dbReference type="Proteomes" id="UP000694941"/>
    </source>
</evidence>
<keyword evidence="3 18" id="KW-0812">Transmembrane</keyword>
<dbReference type="InterPro" id="IPR036719">
    <property type="entry name" value="Neuro-gated_channel_TM_sf"/>
</dbReference>
<dbReference type="RefSeq" id="XP_022235360.1">
    <property type="nucleotide sequence ID" value="XM_022379652.1"/>
</dbReference>
<keyword evidence="12" id="KW-0325">Glycoprotein</keyword>
<feature type="domain" description="Neurotransmitter-gated ion-channel transmembrane" evidence="20">
    <location>
        <begin position="243"/>
        <end position="324"/>
    </location>
</feature>
<evidence type="ECO:0000256" key="3">
    <source>
        <dbReference type="ARBA" id="ARBA00022692"/>
    </source>
</evidence>
<dbReference type="PRINTS" id="PR01079">
    <property type="entry name" value="GABAARALPHA"/>
</dbReference>
<proteinExistence type="inferred from homology"/>
<keyword evidence="15" id="KW-1071">Ligand-gated ion channel</keyword>
<keyword evidence="9" id="KW-1015">Disulfide bond</keyword>
<dbReference type="InterPro" id="IPR006028">
    <property type="entry name" value="GABAA/Glycine_rcpt"/>
</dbReference>
<evidence type="ECO:0000256" key="8">
    <source>
        <dbReference type="ARBA" id="ARBA00023136"/>
    </source>
</evidence>
<comment type="subcellular location">
    <subcellularLocation>
        <location evidence="17">Postsynaptic cell membrane</location>
        <topology evidence="17">Multi-pass membrane protein</topology>
    </subcellularLocation>
</comment>